<dbReference type="GO" id="GO:0016491">
    <property type="term" value="F:oxidoreductase activity"/>
    <property type="evidence" value="ECO:0007669"/>
    <property type="project" value="UniProtKB-KW"/>
</dbReference>
<dbReference type="PROSITE" id="PS51387">
    <property type="entry name" value="FAD_PCMH"/>
    <property type="match status" value="1"/>
</dbReference>
<proteinExistence type="inferred from homology"/>
<evidence type="ECO:0000256" key="3">
    <source>
        <dbReference type="ARBA" id="ARBA00023002"/>
    </source>
</evidence>
<keyword evidence="3" id="KW-0560">Oxidoreductase</keyword>
<protein>
    <submittedName>
        <fullName evidence="7">16262_t:CDS:1</fullName>
    </submittedName>
</protein>
<name>A0A9N8ZHL6_9GLOM</name>
<comment type="similarity">
    <text evidence="1">Belongs to the oxygen-dependent FAD-linked oxidoreductase family.</text>
</comment>
<dbReference type="OrthoDB" id="9983560at2759"/>
<gene>
    <name evidence="7" type="ORF">CPELLU_LOCUS2216</name>
</gene>
<dbReference type="AlphaFoldDB" id="A0A9N8ZHL6"/>
<keyword evidence="4" id="KW-0325">Glycoprotein</keyword>
<dbReference type="InterPro" id="IPR016166">
    <property type="entry name" value="FAD-bd_PCMH"/>
</dbReference>
<sequence length="480" mass="54614">MISYLYIIILLIEVINTSTYLLPASKCPREDSLRKCLDQHIKGTVNYRDDFFSYNTDLNVEYNQRIIYFPVAFVRPIDVIDVQNTIKCGAKLNYPIVARSGGHSSESYSLGDRDCYLVIDLITLNEVTVDITSQTAIIGTGNTLNPLYYAINQYEFAFPGGLCPHVGVGGHIMGGGMGLIARRFGYASDSILDAQIVLANGTVVNNVKEHPELLWAIRGAGNAGYGIVTSLTLRIYPIPKTVAYHSFTYDMNQIPSLISVINQLGYNLHQNLTFATAIFESQVHVNGIYLGPVDELQLHMQEFIKLSKPKSVSYIEDDLYNVILYDSGSASNHSDFKIKSFYIDSTGLSDEGVNYLMKFVERFKCKIGVDFSLIGGGVDKFRRNETAYVHRGFLYHLKLKAFTPTEECLQDLGMFSQNFQRKYTSYESYQNHIDRQLDNWQCRYYGENFGRLVEIKRKYDPYNLFRWNQSISTNTRISCY</sequence>
<dbReference type="SUPFAM" id="SSF56176">
    <property type="entry name" value="FAD-binding/transporter-associated domain-like"/>
    <property type="match status" value="1"/>
</dbReference>
<comment type="caution">
    <text evidence="7">The sequence shown here is derived from an EMBL/GenBank/DDBJ whole genome shotgun (WGS) entry which is preliminary data.</text>
</comment>
<dbReference type="EMBL" id="CAJVQA010000924">
    <property type="protein sequence ID" value="CAG8495998.1"/>
    <property type="molecule type" value="Genomic_DNA"/>
</dbReference>
<dbReference type="InterPro" id="IPR006094">
    <property type="entry name" value="Oxid_FAD_bind_N"/>
</dbReference>
<evidence type="ECO:0000313" key="7">
    <source>
        <dbReference type="EMBL" id="CAG8495998.1"/>
    </source>
</evidence>
<dbReference type="InterPro" id="IPR036318">
    <property type="entry name" value="FAD-bd_PCMH-like_sf"/>
</dbReference>
<feature type="chain" id="PRO_5040387875" evidence="5">
    <location>
        <begin position="20"/>
        <end position="480"/>
    </location>
</feature>
<feature type="signal peptide" evidence="5">
    <location>
        <begin position="1"/>
        <end position="19"/>
    </location>
</feature>
<dbReference type="PROSITE" id="PS00862">
    <property type="entry name" value="OX2_COVAL_FAD"/>
    <property type="match status" value="1"/>
</dbReference>
<evidence type="ECO:0000256" key="1">
    <source>
        <dbReference type="ARBA" id="ARBA00005466"/>
    </source>
</evidence>
<evidence type="ECO:0000256" key="5">
    <source>
        <dbReference type="SAM" id="SignalP"/>
    </source>
</evidence>
<dbReference type="InterPro" id="IPR006093">
    <property type="entry name" value="Oxy_OxRdtase_FAD_BS"/>
</dbReference>
<keyword evidence="8" id="KW-1185">Reference proteome</keyword>
<accession>A0A9N8ZHL6</accession>
<dbReference type="GO" id="GO:0071949">
    <property type="term" value="F:FAD binding"/>
    <property type="evidence" value="ECO:0007669"/>
    <property type="project" value="InterPro"/>
</dbReference>
<feature type="domain" description="FAD-binding PCMH-type" evidence="6">
    <location>
        <begin position="66"/>
        <end position="238"/>
    </location>
</feature>
<dbReference type="PANTHER" id="PTHR32448">
    <property type="entry name" value="OS08G0158400 PROTEIN"/>
    <property type="match status" value="1"/>
</dbReference>
<dbReference type="Pfam" id="PF01565">
    <property type="entry name" value="FAD_binding_4"/>
    <property type="match status" value="1"/>
</dbReference>
<dbReference type="Pfam" id="PF08031">
    <property type="entry name" value="BBE"/>
    <property type="match status" value="1"/>
</dbReference>
<reference evidence="7" key="1">
    <citation type="submission" date="2021-06" db="EMBL/GenBank/DDBJ databases">
        <authorList>
            <person name="Kallberg Y."/>
            <person name="Tangrot J."/>
            <person name="Rosling A."/>
        </authorList>
    </citation>
    <scope>NUCLEOTIDE SEQUENCE</scope>
    <source>
        <strain evidence="7">FL966</strain>
    </source>
</reference>
<organism evidence="7 8">
    <name type="scientific">Cetraspora pellucida</name>
    <dbReference type="NCBI Taxonomy" id="1433469"/>
    <lineage>
        <taxon>Eukaryota</taxon>
        <taxon>Fungi</taxon>
        <taxon>Fungi incertae sedis</taxon>
        <taxon>Mucoromycota</taxon>
        <taxon>Glomeromycotina</taxon>
        <taxon>Glomeromycetes</taxon>
        <taxon>Diversisporales</taxon>
        <taxon>Gigasporaceae</taxon>
        <taxon>Cetraspora</taxon>
    </lineage>
</organism>
<evidence type="ECO:0000256" key="2">
    <source>
        <dbReference type="ARBA" id="ARBA00022729"/>
    </source>
</evidence>
<dbReference type="Proteomes" id="UP000789759">
    <property type="component" value="Unassembled WGS sequence"/>
</dbReference>
<evidence type="ECO:0000259" key="6">
    <source>
        <dbReference type="PROSITE" id="PS51387"/>
    </source>
</evidence>
<dbReference type="InterPro" id="IPR016169">
    <property type="entry name" value="FAD-bd_PCMH_sub2"/>
</dbReference>
<keyword evidence="2 5" id="KW-0732">Signal</keyword>
<evidence type="ECO:0000256" key="4">
    <source>
        <dbReference type="ARBA" id="ARBA00023180"/>
    </source>
</evidence>
<dbReference type="InterPro" id="IPR012951">
    <property type="entry name" value="BBE"/>
</dbReference>
<dbReference type="Gene3D" id="3.30.465.10">
    <property type="match status" value="1"/>
</dbReference>
<evidence type="ECO:0000313" key="8">
    <source>
        <dbReference type="Proteomes" id="UP000789759"/>
    </source>
</evidence>
<dbReference type="Gene3D" id="3.40.462.20">
    <property type="match status" value="1"/>
</dbReference>